<keyword evidence="2" id="KW-1185">Reference proteome</keyword>
<reference evidence="2" key="1">
    <citation type="submission" date="2009-11" db="EMBL/GenBank/DDBJ databases">
        <title>The complete genome of Sulfurospirillum deleyianum DSM 6946.</title>
        <authorList>
            <consortium name="US DOE Joint Genome Institute (JGI-PGF)"/>
            <person name="Lucas S."/>
            <person name="Copeland A."/>
            <person name="Lapidus A."/>
            <person name="Glavina del Rio T."/>
            <person name="Dalin E."/>
            <person name="Tice H."/>
            <person name="Bruce D."/>
            <person name="Goodwin L."/>
            <person name="Pitluck S."/>
            <person name="Kyrpides N."/>
            <person name="Mavromatis K."/>
            <person name="Ivanova N."/>
            <person name="Ovchinnikova G."/>
            <person name="Munk A.C."/>
            <person name="Lu M."/>
            <person name="Brettin T."/>
            <person name="Detter J.C."/>
            <person name="Han C."/>
            <person name="Tapia R."/>
            <person name="Larimer F."/>
            <person name="Land M."/>
            <person name="Hauser L."/>
            <person name="Markowitz V."/>
            <person name="Cheng J.F."/>
            <person name="Hugenholtz P."/>
            <person name="Woyke T."/>
            <person name="Wu D."/>
            <person name="Aumann P."/>
            <person name="Schneider S."/>
            <person name="Lang E."/>
            <person name="Spring S."/>
            <person name="Klenk H.P."/>
            <person name="Eisen J.A."/>
        </authorList>
    </citation>
    <scope>NUCLEOTIDE SEQUENCE [LARGE SCALE GENOMIC DNA]</scope>
    <source>
        <strain evidence="2">ATCC 51133 / DSM 6946 / 5175</strain>
    </source>
</reference>
<dbReference type="RefSeq" id="WP_012857566.1">
    <property type="nucleotide sequence ID" value="NC_013512.1"/>
</dbReference>
<dbReference type="EMBL" id="CP001816">
    <property type="protein sequence ID" value="ACZ12816.1"/>
    <property type="molecule type" value="Genomic_DNA"/>
</dbReference>
<dbReference type="PROSITE" id="PS00109">
    <property type="entry name" value="PROTEIN_KINASE_TYR"/>
    <property type="match status" value="1"/>
</dbReference>
<dbReference type="KEGG" id="sdl:Sdel_1801"/>
<dbReference type="SUPFAM" id="SSF56112">
    <property type="entry name" value="Protein kinase-like (PK-like)"/>
    <property type="match status" value="1"/>
</dbReference>
<dbReference type="STRING" id="525898.Sdel_1801"/>
<organism evidence="1 2">
    <name type="scientific">Sulfurospirillum deleyianum (strain ATCC 51133 / DSM 6946 / 5175)</name>
    <dbReference type="NCBI Taxonomy" id="525898"/>
    <lineage>
        <taxon>Bacteria</taxon>
        <taxon>Pseudomonadati</taxon>
        <taxon>Campylobacterota</taxon>
        <taxon>Epsilonproteobacteria</taxon>
        <taxon>Campylobacterales</taxon>
        <taxon>Sulfurospirillaceae</taxon>
        <taxon>Sulfurospirillum</taxon>
    </lineage>
</organism>
<protein>
    <recommendedName>
        <fullName evidence="3">Protein kinase domain-containing protein</fullName>
    </recommendedName>
</protein>
<gene>
    <name evidence="1" type="ordered locus">Sdel_1801</name>
</gene>
<dbReference type="InterPro" id="IPR008266">
    <property type="entry name" value="Tyr_kinase_AS"/>
</dbReference>
<name>D1B3Z6_SULD5</name>
<dbReference type="Proteomes" id="UP000002222">
    <property type="component" value="Chromosome"/>
</dbReference>
<sequence length="252" mass="29127">MHTHHYALSPHFQKCDAFLQTIKTHFNASSESIHRARNELKILHVNDMEEALVVKSFKVPRGIQKYFYSFLRPSKAKTSYTHACILQEKGIETPSPVGYIEFFEKGILKESFYVSVKWPYDFTIREPLLNKTFPLREAIFKAFAQFVYALHEAHITHKDLSPGNVLIQKEGLKCCVVDINRMSFKPLSFKQRAHNFAKLWASDEDLTLMLSHYASLAHLDVDAFIQEGLKASRSHKAKINFKKRLRGVNVVD</sequence>
<dbReference type="eggNOG" id="COG0515">
    <property type="taxonomic scope" value="Bacteria"/>
</dbReference>
<dbReference type="Pfam" id="PF06293">
    <property type="entry name" value="Kdo"/>
    <property type="match status" value="1"/>
</dbReference>
<evidence type="ECO:0000313" key="2">
    <source>
        <dbReference type="Proteomes" id="UP000002222"/>
    </source>
</evidence>
<proteinExistence type="predicted"/>
<dbReference type="HOGENOM" id="CLU_079054_0_0_7"/>
<reference evidence="1 2" key="2">
    <citation type="journal article" date="2010" name="Stand. Genomic Sci.">
        <title>Complete genome sequence of Sulfurospirillum deleyianum type strain (5175).</title>
        <authorList>
            <person name="Sikorski J."/>
            <person name="Lapidus A."/>
            <person name="Copeland A."/>
            <person name="Glavina Del Rio T."/>
            <person name="Nolan M."/>
            <person name="Lucas S."/>
            <person name="Chen F."/>
            <person name="Tice H."/>
            <person name="Cheng J.F."/>
            <person name="Saunders E."/>
            <person name="Bruce D."/>
            <person name="Goodwin L."/>
            <person name="Pitluck S."/>
            <person name="Ovchinnikova G."/>
            <person name="Pati A."/>
            <person name="Ivanova N."/>
            <person name="Mavromatis K."/>
            <person name="Chen A."/>
            <person name="Palaniappan K."/>
            <person name="Chain P."/>
            <person name="Land M."/>
            <person name="Hauser L."/>
            <person name="Chang Y.J."/>
            <person name="Jeffries C.D."/>
            <person name="Brettin T."/>
            <person name="Detter J.C."/>
            <person name="Han C."/>
            <person name="Rohde M."/>
            <person name="Lang E."/>
            <person name="Spring S."/>
            <person name="Goker M."/>
            <person name="Bristow J."/>
            <person name="Eisen J.A."/>
            <person name="Markowitz V."/>
            <person name="Hugenholtz P."/>
            <person name="Kyrpides N.C."/>
            <person name="Klenk H.P."/>
        </authorList>
    </citation>
    <scope>NUCLEOTIDE SEQUENCE [LARGE SCALE GENOMIC DNA]</scope>
    <source>
        <strain evidence="2">ATCC 51133 / DSM 6946 / 5175</strain>
    </source>
</reference>
<dbReference type="OrthoDB" id="9773772at2"/>
<evidence type="ECO:0000313" key="1">
    <source>
        <dbReference type="EMBL" id="ACZ12816.1"/>
    </source>
</evidence>
<dbReference type="AlphaFoldDB" id="D1B3Z6"/>
<accession>D1B3Z6</accession>
<dbReference type="Gene3D" id="1.10.510.10">
    <property type="entry name" value="Transferase(Phosphotransferase) domain 1"/>
    <property type="match status" value="1"/>
</dbReference>
<evidence type="ECO:0008006" key="3">
    <source>
        <dbReference type="Google" id="ProtNLM"/>
    </source>
</evidence>
<dbReference type="InterPro" id="IPR011009">
    <property type="entry name" value="Kinase-like_dom_sf"/>
</dbReference>
<dbReference type="GO" id="GO:0004672">
    <property type="term" value="F:protein kinase activity"/>
    <property type="evidence" value="ECO:0007669"/>
    <property type="project" value="InterPro"/>
</dbReference>